<evidence type="ECO:0000313" key="2">
    <source>
        <dbReference type="Proteomes" id="UP001500340"/>
    </source>
</evidence>
<dbReference type="Proteomes" id="UP001500340">
    <property type="component" value="Unassembled WGS sequence"/>
</dbReference>
<sequence>MGFNRVERGSVTEEFYEVKSIGPGAIALSLRALRYKTLAENGVKIIIFNN</sequence>
<gene>
    <name evidence="1" type="ORF">GCM10008933_15110</name>
</gene>
<comment type="caution">
    <text evidence="1">The sequence shown here is derived from an EMBL/GenBank/DDBJ whole genome shotgun (WGS) entry which is preliminary data.</text>
</comment>
<keyword evidence="2" id="KW-1185">Reference proteome</keyword>
<dbReference type="EMBL" id="BAAACX010000007">
    <property type="protein sequence ID" value="GAA0384924.1"/>
    <property type="molecule type" value="Genomic_DNA"/>
</dbReference>
<reference evidence="1 2" key="1">
    <citation type="journal article" date="2019" name="Int. J. Syst. Evol. Microbiol.">
        <title>The Global Catalogue of Microorganisms (GCM) 10K type strain sequencing project: providing services to taxonomists for standard genome sequencing and annotation.</title>
        <authorList>
            <consortium name="The Broad Institute Genomics Platform"/>
            <consortium name="The Broad Institute Genome Sequencing Center for Infectious Disease"/>
            <person name="Wu L."/>
            <person name="Ma J."/>
        </authorList>
    </citation>
    <scope>NUCLEOTIDE SEQUENCE [LARGE SCALE GENOMIC DNA]</scope>
    <source>
        <strain evidence="1 2">JCM 12774</strain>
    </source>
</reference>
<name>A0ABN0Y6Z7_9BACL</name>
<organism evidence="1 2">
    <name type="scientific">Paenibacillus motobuensis</name>
    <dbReference type="NCBI Taxonomy" id="295324"/>
    <lineage>
        <taxon>Bacteria</taxon>
        <taxon>Bacillati</taxon>
        <taxon>Bacillota</taxon>
        <taxon>Bacilli</taxon>
        <taxon>Bacillales</taxon>
        <taxon>Paenibacillaceae</taxon>
        <taxon>Paenibacillus</taxon>
    </lineage>
</organism>
<protein>
    <submittedName>
        <fullName evidence="1">Uncharacterized protein</fullName>
    </submittedName>
</protein>
<evidence type="ECO:0000313" key="1">
    <source>
        <dbReference type="EMBL" id="GAA0384924.1"/>
    </source>
</evidence>
<proteinExistence type="predicted"/>
<accession>A0ABN0Y6Z7</accession>